<comment type="similarity">
    <text evidence="1">Belongs to the IST1 family.</text>
</comment>
<gene>
    <name evidence="3" type="ORF">CTI12_AA197460</name>
</gene>
<protein>
    <recommendedName>
        <fullName evidence="5">Vacuolar protein sorting-associated protein Ist1</fullName>
    </recommendedName>
</protein>
<dbReference type="InterPro" id="IPR042277">
    <property type="entry name" value="IST1-like"/>
</dbReference>
<accession>A0A2U1P3Q1</accession>
<feature type="region of interest" description="Disordered" evidence="2">
    <location>
        <begin position="364"/>
        <end position="569"/>
    </location>
</feature>
<evidence type="ECO:0000256" key="1">
    <source>
        <dbReference type="ARBA" id="ARBA00005536"/>
    </source>
</evidence>
<comment type="caution">
    <text evidence="3">The sequence shown here is derived from an EMBL/GenBank/DDBJ whole genome shotgun (WGS) entry which is preliminary data.</text>
</comment>
<feature type="region of interest" description="Disordered" evidence="2">
    <location>
        <begin position="247"/>
        <end position="302"/>
    </location>
</feature>
<keyword evidence="4" id="KW-1185">Reference proteome</keyword>
<feature type="compositionally biased region" description="Basic and acidic residues" evidence="2">
    <location>
        <begin position="560"/>
        <end position="569"/>
    </location>
</feature>
<organism evidence="3 4">
    <name type="scientific">Artemisia annua</name>
    <name type="common">Sweet wormwood</name>
    <dbReference type="NCBI Taxonomy" id="35608"/>
    <lineage>
        <taxon>Eukaryota</taxon>
        <taxon>Viridiplantae</taxon>
        <taxon>Streptophyta</taxon>
        <taxon>Embryophyta</taxon>
        <taxon>Tracheophyta</taxon>
        <taxon>Spermatophyta</taxon>
        <taxon>Magnoliopsida</taxon>
        <taxon>eudicotyledons</taxon>
        <taxon>Gunneridae</taxon>
        <taxon>Pentapetalae</taxon>
        <taxon>asterids</taxon>
        <taxon>campanulids</taxon>
        <taxon>Asterales</taxon>
        <taxon>Asteraceae</taxon>
        <taxon>Asteroideae</taxon>
        <taxon>Anthemideae</taxon>
        <taxon>Artemisiinae</taxon>
        <taxon>Artemisia</taxon>
    </lineage>
</organism>
<dbReference type="PANTHER" id="PTHR12161:SF13">
    <property type="entry name" value="REGULATOR OF VPS4 ACTIVITY IN THE MVB PATHWAY PROTEIN"/>
    <property type="match status" value="1"/>
</dbReference>
<feature type="region of interest" description="Disordered" evidence="2">
    <location>
        <begin position="614"/>
        <end position="879"/>
    </location>
</feature>
<evidence type="ECO:0000256" key="2">
    <source>
        <dbReference type="SAM" id="MobiDB-lite"/>
    </source>
</evidence>
<feature type="compositionally biased region" description="Polar residues" evidence="2">
    <location>
        <begin position="437"/>
        <end position="447"/>
    </location>
</feature>
<feature type="compositionally biased region" description="Low complexity" evidence="2">
    <location>
        <begin position="374"/>
        <end position="389"/>
    </location>
</feature>
<evidence type="ECO:0008006" key="5">
    <source>
        <dbReference type="Google" id="ProtNLM"/>
    </source>
</evidence>
<dbReference type="FunFam" id="1.20.1260.60:FF:000003">
    <property type="entry name" value="IST1-like protein isoform A"/>
    <property type="match status" value="1"/>
</dbReference>
<dbReference type="Proteomes" id="UP000245207">
    <property type="component" value="Unassembled WGS sequence"/>
</dbReference>
<proteinExistence type="inferred from homology"/>
<feature type="compositionally biased region" description="Basic and acidic residues" evidence="2">
    <location>
        <begin position="527"/>
        <end position="540"/>
    </location>
</feature>
<feature type="compositionally biased region" description="Polar residues" evidence="2">
    <location>
        <begin position="213"/>
        <end position="231"/>
    </location>
</feature>
<feature type="compositionally biased region" description="Low complexity" evidence="2">
    <location>
        <begin position="255"/>
        <end position="264"/>
    </location>
</feature>
<feature type="compositionally biased region" description="Polar residues" evidence="2">
    <location>
        <begin position="364"/>
        <end position="373"/>
    </location>
</feature>
<dbReference type="InterPro" id="IPR005061">
    <property type="entry name" value="Ist1"/>
</dbReference>
<dbReference type="Gene3D" id="1.20.1260.60">
    <property type="entry name" value="Vacuolar protein sorting-associated protein Ist1"/>
    <property type="match status" value="1"/>
</dbReference>
<feature type="compositionally biased region" description="Basic and acidic residues" evidence="2">
    <location>
        <begin position="808"/>
        <end position="823"/>
    </location>
</feature>
<dbReference type="OrthoDB" id="29853at2759"/>
<dbReference type="STRING" id="35608.A0A2U1P3Q1"/>
<feature type="compositionally biased region" description="Polar residues" evidence="2">
    <location>
        <begin position="687"/>
        <end position="715"/>
    </location>
</feature>
<dbReference type="PANTHER" id="PTHR12161">
    <property type="entry name" value="IST1 FAMILY MEMBER"/>
    <property type="match status" value="1"/>
</dbReference>
<feature type="compositionally biased region" description="Basic and acidic residues" evidence="2">
    <location>
        <begin position="401"/>
        <end position="416"/>
    </location>
</feature>
<feature type="compositionally biased region" description="Low complexity" evidence="2">
    <location>
        <begin position="629"/>
        <end position="638"/>
    </location>
</feature>
<feature type="compositionally biased region" description="Basic and acidic residues" evidence="2">
    <location>
        <begin position="841"/>
        <end position="854"/>
    </location>
</feature>
<feature type="region of interest" description="Disordered" evidence="2">
    <location>
        <begin position="183"/>
        <end position="231"/>
    </location>
</feature>
<dbReference type="Pfam" id="PF03398">
    <property type="entry name" value="Ist1"/>
    <property type="match status" value="1"/>
</dbReference>
<dbReference type="EMBL" id="PKPP01001729">
    <property type="protein sequence ID" value="PWA80393.1"/>
    <property type="molecule type" value="Genomic_DNA"/>
</dbReference>
<evidence type="ECO:0000313" key="3">
    <source>
        <dbReference type="EMBL" id="PWA80393.1"/>
    </source>
</evidence>
<dbReference type="AlphaFoldDB" id="A0A2U1P3Q1"/>
<feature type="compositionally biased region" description="Low complexity" evidence="2">
    <location>
        <begin position="474"/>
        <end position="485"/>
    </location>
</feature>
<feature type="compositionally biased region" description="Basic and acidic residues" evidence="2">
    <location>
        <begin position="425"/>
        <end position="436"/>
    </location>
</feature>
<evidence type="ECO:0000313" key="4">
    <source>
        <dbReference type="Proteomes" id="UP000245207"/>
    </source>
</evidence>
<feature type="compositionally biased region" description="Basic and acidic residues" evidence="2">
    <location>
        <begin position="448"/>
        <end position="465"/>
    </location>
</feature>
<dbReference type="GO" id="GO:0015031">
    <property type="term" value="P:protein transport"/>
    <property type="evidence" value="ECO:0007669"/>
    <property type="project" value="InterPro"/>
</dbReference>
<sequence>MIGMKKRFQVAKCKTSLKLATARIKLMRNKKGAQVIQMKKELAQLLAAGDDRTARIRVEHVIREEKMIGAYDLVEIYCELIVARLPIIESQKTCPIDLKEAITSVIFAAPRCSDITELVDVKKNFRAKYGKEFVTAATEIHPGCGVSRMLVEKLSAVAPNIQTKVKVLSDIAKEHNIDWEATSFEESKPPDDLLNGPTNFEQANPIIVDPPKVQTSNVHNVQSHQATPNVPVDFSQQNKRFISDAQNVTPADTGSSQSSYASTSPKDARPTGMASGSMKKKQSFRSNSNNSNHSSDMEFKDATSAAHAAAEAAERASYAAQAAAQLAGQGNVTQQYPTESHGSHIRNEMPQVLHNGSFNNRKSKIQNQQARPNESNSSPKGTKSSSGSRSRNDSDESSVNYDDHQEDRYYRTHEDQGPSPHKTSKKESEAQFKRGDNASSNSRSHSTINRDERDYSYSDARRYDETDYDDDQGSSSSEISSTKMSKTQFTSGKKESSRPRPSRSHSNDNRGEYNELTSNRQKVGRKTVVDQESIVRETKKTSSFGRAHRDDESESDDDVHDGPRFDMGFDHAELEDVAKSFFPSPDKEENSHIWSPIKNTKNRVNLAKSVDYSVKSNLSDGPESESESETVNSSVSGSYKFDSPRKQDFSRNSRIELDDLDTEEDLRFGTLAGGRQNKVGQKYSPHTKITSPSSKKPVEESQSLVKGDQTSSFNSRPIRVEKKKPSVSKASSESDEDDYDDKFPVKPSRSPFSRPNTFFSNDGNDSDEEVSPPKHTPPSKAHLGPHRVSRRTKVEPKEKTVPYTPTEPKPRQSRAEPIEDFKKHPTSTISPPRTRPHTTRPKQEPPKRIPEPKLSKPKVSTPPVEVDNVKKPSHVHPKLPEFEDLADRIYAINKEHQ</sequence>
<feature type="compositionally biased region" description="Polar residues" evidence="2">
    <location>
        <begin position="750"/>
        <end position="763"/>
    </location>
</feature>
<name>A0A2U1P3Q1_ARTAN</name>
<feature type="compositionally biased region" description="Basic and acidic residues" evidence="2">
    <location>
        <begin position="642"/>
        <end position="657"/>
    </location>
</feature>
<reference evidence="3 4" key="1">
    <citation type="journal article" date="2018" name="Mol. Plant">
        <title>The genome of Artemisia annua provides insight into the evolution of Asteraceae family and artemisinin biosynthesis.</title>
        <authorList>
            <person name="Shen Q."/>
            <person name="Zhang L."/>
            <person name="Liao Z."/>
            <person name="Wang S."/>
            <person name="Yan T."/>
            <person name="Shi P."/>
            <person name="Liu M."/>
            <person name="Fu X."/>
            <person name="Pan Q."/>
            <person name="Wang Y."/>
            <person name="Lv Z."/>
            <person name="Lu X."/>
            <person name="Zhang F."/>
            <person name="Jiang W."/>
            <person name="Ma Y."/>
            <person name="Chen M."/>
            <person name="Hao X."/>
            <person name="Li L."/>
            <person name="Tang Y."/>
            <person name="Lv G."/>
            <person name="Zhou Y."/>
            <person name="Sun X."/>
            <person name="Brodelius P.E."/>
            <person name="Rose J.K.C."/>
            <person name="Tang K."/>
        </authorList>
    </citation>
    <scope>NUCLEOTIDE SEQUENCE [LARGE SCALE GENOMIC DNA]</scope>
    <source>
        <strain evidence="4">cv. Huhao1</strain>
        <tissue evidence="3">Leaf</tissue>
    </source>
</reference>